<evidence type="ECO:0000313" key="2">
    <source>
        <dbReference type="EMBL" id="KAH3818694.1"/>
    </source>
</evidence>
<dbReference type="InterPro" id="IPR013083">
    <property type="entry name" value="Znf_RING/FYVE/PHD"/>
</dbReference>
<keyword evidence="1" id="KW-0812">Transmembrane</keyword>
<evidence type="ECO:0000313" key="3">
    <source>
        <dbReference type="Proteomes" id="UP000828390"/>
    </source>
</evidence>
<comment type="caution">
    <text evidence="2">The sequence shown here is derived from an EMBL/GenBank/DDBJ whole genome shotgun (WGS) entry which is preliminary data.</text>
</comment>
<feature type="transmembrane region" description="Helical" evidence="1">
    <location>
        <begin position="160"/>
        <end position="182"/>
    </location>
</feature>
<proteinExistence type="predicted"/>
<reference evidence="2" key="2">
    <citation type="submission" date="2020-11" db="EMBL/GenBank/DDBJ databases">
        <authorList>
            <person name="McCartney M.A."/>
            <person name="Auch B."/>
            <person name="Kono T."/>
            <person name="Mallez S."/>
            <person name="Becker A."/>
            <person name="Gohl D.M."/>
            <person name="Silverstein K.A.T."/>
            <person name="Koren S."/>
            <person name="Bechman K.B."/>
            <person name="Herman A."/>
            <person name="Abrahante J.E."/>
            <person name="Garbe J."/>
        </authorList>
    </citation>
    <scope>NUCLEOTIDE SEQUENCE</scope>
    <source>
        <strain evidence="2">Duluth1</strain>
        <tissue evidence="2">Whole animal</tissue>
    </source>
</reference>
<accession>A0A9D4GK60</accession>
<evidence type="ECO:0000256" key="1">
    <source>
        <dbReference type="SAM" id="Phobius"/>
    </source>
</evidence>
<name>A0A9D4GK60_DREPO</name>
<dbReference type="InterPro" id="IPR011011">
    <property type="entry name" value="Znf_FYVE_PHD"/>
</dbReference>
<dbReference type="Proteomes" id="UP000828390">
    <property type="component" value="Unassembled WGS sequence"/>
</dbReference>
<gene>
    <name evidence="2" type="ORF">DPMN_120416</name>
</gene>
<organism evidence="2 3">
    <name type="scientific">Dreissena polymorpha</name>
    <name type="common">Zebra mussel</name>
    <name type="synonym">Mytilus polymorpha</name>
    <dbReference type="NCBI Taxonomy" id="45954"/>
    <lineage>
        <taxon>Eukaryota</taxon>
        <taxon>Metazoa</taxon>
        <taxon>Spiralia</taxon>
        <taxon>Lophotrochozoa</taxon>
        <taxon>Mollusca</taxon>
        <taxon>Bivalvia</taxon>
        <taxon>Autobranchia</taxon>
        <taxon>Heteroconchia</taxon>
        <taxon>Euheterodonta</taxon>
        <taxon>Imparidentia</taxon>
        <taxon>Neoheterodontei</taxon>
        <taxon>Myida</taxon>
        <taxon>Dreissenoidea</taxon>
        <taxon>Dreissenidae</taxon>
        <taxon>Dreissena</taxon>
    </lineage>
</organism>
<sequence>MASEYTCIHCERNVNDDDRAISCDQCEKWQHLSYDTGISLRQYRKMMKGALVECKCRECSRPAEVVQEVQMETAEMAEEFFVSAAWQAIRQLYPRATVKGCVFHWNQRVYRKVVNEGLATAYAANGDKFLFLRKLMSLPYLPSEHIIPAFEHMLPQAEEVLIIIIIYLIIIYGIHINSMVFYC</sequence>
<protein>
    <recommendedName>
        <fullName evidence="4">MULE transposase domain-containing protein</fullName>
    </recommendedName>
</protein>
<evidence type="ECO:0008006" key="4">
    <source>
        <dbReference type="Google" id="ProtNLM"/>
    </source>
</evidence>
<reference evidence="2" key="1">
    <citation type="journal article" date="2019" name="bioRxiv">
        <title>The Genome of the Zebra Mussel, Dreissena polymorpha: A Resource for Invasive Species Research.</title>
        <authorList>
            <person name="McCartney M.A."/>
            <person name="Auch B."/>
            <person name="Kono T."/>
            <person name="Mallez S."/>
            <person name="Zhang Y."/>
            <person name="Obille A."/>
            <person name="Becker A."/>
            <person name="Abrahante J.E."/>
            <person name="Garbe J."/>
            <person name="Badalamenti J.P."/>
            <person name="Herman A."/>
            <person name="Mangelson H."/>
            <person name="Liachko I."/>
            <person name="Sullivan S."/>
            <person name="Sone E.D."/>
            <person name="Koren S."/>
            <person name="Silverstein K.A.T."/>
            <person name="Beckman K.B."/>
            <person name="Gohl D.M."/>
        </authorList>
    </citation>
    <scope>NUCLEOTIDE SEQUENCE</scope>
    <source>
        <strain evidence="2">Duluth1</strain>
        <tissue evidence="2">Whole animal</tissue>
    </source>
</reference>
<keyword evidence="1" id="KW-1133">Transmembrane helix</keyword>
<dbReference type="Gene3D" id="3.30.40.10">
    <property type="entry name" value="Zinc/RING finger domain, C3HC4 (zinc finger)"/>
    <property type="match status" value="1"/>
</dbReference>
<dbReference type="SUPFAM" id="SSF57903">
    <property type="entry name" value="FYVE/PHD zinc finger"/>
    <property type="match status" value="1"/>
</dbReference>
<dbReference type="AlphaFoldDB" id="A0A9D4GK60"/>
<dbReference type="EMBL" id="JAIWYP010000005">
    <property type="protein sequence ID" value="KAH3818694.1"/>
    <property type="molecule type" value="Genomic_DNA"/>
</dbReference>
<keyword evidence="3" id="KW-1185">Reference proteome</keyword>
<keyword evidence="1" id="KW-0472">Membrane</keyword>